<evidence type="ECO:0000313" key="1">
    <source>
        <dbReference type="EMBL" id="KAK1862073.1"/>
    </source>
</evidence>
<accession>A0ACC3BW01</accession>
<reference evidence="1" key="1">
    <citation type="submission" date="2019-11" db="EMBL/GenBank/DDBJ databases">
        <title>Nori genome reveals adaptations in red seaweeds to the harsh intertidal environment.</title>
        <authorList>
            <person name="Wang D."/>
            <person name="Mao Y."/>
        </authorList>
    </citation>
    <scope>NUCLEOTIDE SEQUENCE</scope>
    <source>
        <tissue evidence="1">Gametophyte</tissue>
    </source>
</reference>
<proteinExistence type="predicted"/>
<gene>
    <name evidence="1" type="ORF">I4F81_004649</name>
</gene>
<dbReference type="Proteomes" id="UP000798662">
    <property type="component" value="Chromosome 1"/>
</dbReference>
<name>A0ACC3BW01_PYRYE</name>
<organism evidence="1 2">
    <name type="scientific">Pyropia yezoensis</name>
    <name type="common">Susabi-nori</name>
    <name type="synonym">Porphyra yezoensis</name>
    <dbReference type="NCBI Taxonomy" id="2788"/>
    <lineage>
        <taxon>Eukaryota</taxon>
        <taxon>Rhodophyta</taxon>
        <taxon>Bangiophyceae</taxon>
        <taxon>Bangiales</taxon>
        <taxon>Bangiaceae</taxon>
        <taxon>Pyropia</taxon>
    </lineage>
</organism>
<sequence>MAAAFVTGAGLGLRATREAPRLGAARPPLPSVTPAPLRMVASSPVTTTYSGGLDRLSQQPYTISRSLFMPSPAVIAGGSSDEEKDVTVVRALRQVFGNAYLMEEERAELYTLESNYRCGRITAKDFVRGLAKSGTYKKRFFENVSHNRFIELTHKHLLGRACLDKAEFATHANTYAAGGYDADIDSYIDSEEYSQVFGEDVVPFVRFRGTYAPINAFNRMCTLEGGWASSDKSSPLSSSVGPLLGNTPTSAFSVADGLPPIPNAEHPSAKYELPQASLQRYRNELELAKAKALELSLALEDSKDNLKSSQSFLSPFKNMVADMELTPLYGKPFGNGSVEAFSGQYKAPGGASGEWGVSGVEASKGRSRRAAADVGVKEKRLESLTQLIMDLERKVAVLSSEITARSLSPVVDVDPLEAAVAAANSAASTAVAVTSAAVRGGSGVVRPVVKAAEEAVAEVEEEEELEEEEVAPKPVTVITSRSMVDLDTPTPGQLMKEMEDERKAGVAAGTVAAFGGPLDAKLRFPGDGSEMNVS</sequence>
<evidence type="ECO:0000313" key="2">
    <source>
        <dbReference type="Proteomes" id="UP000798662"/>
    </source>
</evidence>
<dbReference type="EMBL" id="CM020618">
    <property type="protein sequence ID" value="KAK1862073.1"/>
    <property type="molecule type" value="Genomic_DNA"/>
</dbReference>
<comment type="caution">
    <text evidence="1">The sequence shown here is derived from an EMBL/GenBank/DDBJ whole genome shotgun (WGS) entry which is preliminary data.</text>
</comment>
<keyword evidence="2" id="KW-1185">Reference proteome</keyword>
<protein>
    <submittedName>
        <fullName evidence="1">Uncharacterized protein</fullName>
    </submittedName>
</protein>